<dbReference type="InterPro" id="IPR002401">
    <property type="entry name" value="Cyt_P450_E_grp-I"/>
</dbReference>
<comment type="pathway">
    <text evidence="12">Phenylpropanoid metabolism; trans-4-coumarate biosynthesis; trans-4-coumarate from trans-cinnamate: step 1/1.</text>
</comment>
<comment type="cofactor">
    <cofactor evidence="1 20">
        <name>heme</name>
        <dbReference type="ChEBI" id="CHEBI:30413"/>
    </cofactor>
</comment>
<keyword evidence="11" id="KW-0472">Membrane</keyword>
<dbReference type="STRING" id="3476.A0A2P5DHW6"/>
<dbReference type="PROSITE" id="PS00086">
    <property type="entry name" value="CYTOCHROME_P450"/>
    <property type="match status" value="1"/>
</dbReference>
<keyword evidence="7" id="KW-1133">Transmembrane helix</keyword>
<evidence type="ECO:0000256" key="3">
    <source>
        <dbReference type="ARBA" id="ARBA00010617"/>
    </source>
</evidence>
<evidence type="ECO:0000256" key="5">
    <source>
        <dbReference type="ARBA" id="ARBA00022692"/>
    </source>
</evidence>
<dbReference type="GO" id="GO:0016020">
    <property type="term" value="C:membrane"/>
    <property type="evidence" value="ECO:0007669"/>
    <property type="project" value="UniProtKB-SubCell"/>
</dbReference>
<keyword evidence="5" id="KW-0812">Transmembrane</keyword>
<sequence>MDLLLMEKTLLALFFAAAIAVAISKLRRKRFKLPPGPIPVPFFGNWLQVGHNLKHNQLPELAKKYGDIFMFRIGQRNIGVISSPELAKQVLQTQGVDFSYRIRNAAFDIFTGNGQDLIFTDGDHWRKMRRVMTVPFFNNKAVQKYSRCWEEEAASMVEDIKKSYPQAMTTGICMRTRLKLFTHNNMFRMLFDKRFEGEDDPLFLDLQELNVKRDVLAQSHRYNYGDFNPILRPLLRGYLNTCKETCEKRLRIFDHFIQNRKKLITSTNDQEKLVFAGIDHILEAQQMGVINEDNVRYIVDNMNNAGIDTIVRSLEWAIVHLVNQPEVQRKLQYELDTVLGPGIQLTESDTHKLPYLEAVLKEVLRLRMAAPLLVPHTNANDAEVGPYDIPAGSRITVNAWWLANNPAHWKNPEVFRPERFLEEDSHVNVNGNDFRYIPFGVGRRSCPGMVLALPMLRVTLGRLVQNFDLLVPPGQVNVDTSEDDEQFSLRLLNPLKIVLKPRSSL</sequence>
<evidence type="ECO:0000256" key="19">
    <source>
        <dbReference type="ARBA" id="ARBA00048198"/>
    </source>
</evidence>
<evidence type="ECO:0000256" key="12">
    <source>
        <dbReference type="ARBA" id="ARBA00037893"/>
    </source>
</evidence>
<accession>A0A2P5DHW6</accession>
<evidence type="ECO:0000256" key="9">
    <source>
        <dbReference type="ARBA" id="ARBA00023004"/>
    </source>
</evidence>
<dbReference type="InterPro" id="IPR001128">
    <property type="entry name" value="Cyt_P450"/>
</dbReference>
<dbReference type="EMBL" id="JXTB01000037">
    <property type="protein sequence ID" value="PON72843.1"/>
    <property type="molecule type" value="Genomic_DNA"/>
</dbReference>
<evidence type="ECO:0000256" key="13">
    <source>
        <dbReference type="ARBA" id="ARBA00038946"/>
    </source>
</evidence>
<gene>
    <name evidence="22" type="ORF">PanWU01x14_063120</name>
</gene>
<dbReference type="PANTHER" id="PTHR47948:SF11">
    <property type="entry name" value="TRANS-CINNAMATE 4-MONOOXYGENASE"/>
    <property type="match status" value="1"/>
</dbReference>
<dbReference type="SUPFAM" id="SSF48264">
    <property type="entry name" value="Cytochrome P450"/>
    <property type="match status" value="1"/>
</dbReference>
<evidence type="ECO:0000256" key="14">
    <source>
        <dbReference type="ARBA" id="ARBA00040090"/>
    </source>
</evidence>
<organism evidence="22 23">
    <name type="scientific">Parasponia andersonii</name>
    <name type="common">Sponia andersonii</name>
    <dbReference type="NCBI Taxonomy" id="3476"/>
    <lineage>
        <taxon>Eukaryota</taxon>
        <taxon>Viridiplantae</taxon>
        <taxon>Streptophyta</taxon>
        <taxon>Embryophyta</taxon>
        <taxon>Tracheophyta</taxon>
        <taxon>Spermatophyta</taxon>
        <taxon>Magnoliopsida</taxon>
        <taxon>eudicotyledons</taxon>
        <taxon>Gunneridae</taxon>
        <taxon>Pentapetalae</taxon>
        <taxon>rosids</taxon>
        <taxon>fabids</taxon>
        <taxon>Rosales</taxon>
        <taxon>Cannabaceae</taxon>
        <taxon>Parasponia</taxon>
    </lineage>
</organism>
<comment type="caution">
    <text evidence="22">The sequence shown here is derived from an EMBL/GenBank/DDBJ whole genome shotgun (WGS) entry which is preliminary data.</text>
</comment>
<evidence type="ECO:0000256" key="2">
    <source>
        <dbReference type="ARBA" id="ARBA00004167"/>
    </source>
</evidence>
<dbReference type="PRINTS" id="PR00385">
    <property type="entry name" value="P450"/>
</dbReference>
<evidence type="ECO:0000256" key="18">
    <source>
        <dbReference type="ARBA" id="ARBA00045946"/>
    </source>
</evidence>
<keyword evidence="4 20" id="KW-0349">Heme</keyword>
<comment type="similarity">
    <text evidence="3 21">Belongs to the cytochrome P450 family.</text>
</comment>
<keyword evidence="6 20" id="KW-0479">Metal-binding</keyword>
<dbReference type="InterPro" id="IPR036396">
    <property type="entry name" value="Cyt_P450_sf"/>
</dbReference>
<evidence type="ECO:0000256" key="8">
    <source>
        <dbReference type="ARBA" id="ARBA00023002"/>
    </source>
</evidence>
<dbReference type="GO" id="GO:0005506">
    <property type="term" value="F:iron ion binding"/>
    <property type="evidence" value="ECO:0007669"/>
    <property type="project" value="InterPro"/>
</dbReference>
<comment type="function">
    <text evidence="18">Catalyzes the first oxidative step of the phenylpropanoid pathway in higher plants by transforming trans-cinnamate into p-coumarate. The compounds formed by this pathway are essential components for lignification, pollination, and defense against ultraviolet light, predators and pathogens.</text>
</comment>
<evidence type="ECO:0000256" key="17">
    <source>
        <dbReference type="ARBA" id="ARBA00042998"/>
    </source>
</evidence>
<evidence type="ECO:0000256" key="6">
    <source>
        <dbReference type="ARBA" id="ARBA00022723"/>
    </source>
</evidence>
<keyword evidence="23" id="KW-1185">Reference proteome</keyword>
<evidence type="ECO:0000256" key="15">
    <source>
        <dbReference type="ARBA" id="ARBA00041322"/>
    </source>
</evidence>
<dbReference type="Pfam" id="PF00067">
    <property type="entry name" value="p450"/>
    <property type="match status" value="1"/>
</dbReference>
<evidence type="ECO:0000256" key="7">
    <source>
        <dbReference type="ARBA" id="ARBA00022989"/>
    </source>
</evidence>
<keyword evidence="8 21" id="KW-0560">Oxidoreductase</keyword>
<comment type="catalytic activity">
    <reaction evidence="19">
        <text>(E)-cinnamate + reduced [NADPH--hemoprotein reductase] + O2 = (E)-4-coumarate + oxidized [NADPH--hemoprotein reductase] + H2O + H(+)</text>
        <dbReference type="Rhea" id="RHEA:10608"/>
        <dbReference type="Rhea" id="RHEA-COMP:11964"/>
        <dbReference type="Rhea" id="RHEA-COMP:11965"/>
        <dbReference type="ChEBI" id="CHEBI:12876"/>
        <dbReference type="ChEBI" id="CHEBI:15377"/>
        <dbReference type="ChEBI" id="CHEBI:15378"/>
        <dbReference type="ChEBI" id="CHEBI:15379"/>
        <dbReference type="ChEBI" id="CHEBI:15669"/>
        <dbReference type="ChEBI" id="CHEBI:57618"/>
        <dbReference type="ChEBI" id="CHEBI:58210"/>
        <dbReference type="EC" id="1.14.14.91"/>
    </reaction>
</comment>
<evidence type="ECO:0000256" key="20">
    <source>
        <dbReference type="PIRSR" id="PIRSR602401-1"/>
    </source>
</evidence>
<dbReference type="Gene3D" id="1.10.630.10">
    <property type="entry name" value="Cytochrome P450"/>
    <property type="match status" value="1"/>
</dbReference>
<name>A0A2P5DHW6_PARAD</name>
<dbReference type="InterPro" id="IPR017972">
    <property type="entry name" value="Cyt_P450_CS"/>
</dbReference>
<evidence type="ECO:0000256" key="16">
    <source>
        <dbReference type="ARBA" id="ARBA00042815"/>
    </source>
</evidence>
<evidence type="ECO:0000256" key="21">
    <source>
        <dbReference type="RuleBase" id="RU000461"/>
    </source>
</evidence>
<evidence type="ECO:0000256" key="11">
    <source>
        <dbReference type="ARBA" id="ARBA00023136"/>
    </source>
</evidence>
<dbReference type="EC" id="1.14.14.91" evidence="13"/>
<dbReference type="GO" id="GO:0016710">
    <property type="term" value="F:trans-cinnamate 4-monooxygenase activity"/>
    <property type="evidence" value="ECO:0007669"/>
    <property type="project" value="UniProtKB-EC"/>
</dbReference>
<dbReference type="GO" id="GO:0009808">
    <property type="term" value="P:lignin metabolic process"/>
    <property type="evidence" value="ECO:0007669"/>
    <property type="project" value="TreeGrafter"/>
</dbReference>
<dbReference type="Proteomes" id="UP000237105">
    <property type="component" value="Unassembled WGS sequence"/>
</dbReference>
<evidence type="ECO:0000256" key="1">
    <source>
        <dbReference type="ARBA" id="ARBA00001971"/>
    </source>
</evidence>
<proteinExistence type="inferred from homology"/>
<keyword evidence="10 21" id="KW-0503">Monooxygenase</keyword>
<evidence type="ECO:0000256" key="10">
    <source>
        <dbReference type="ARBA" id="ARBA00023033"/>
    </source>
</evidence>
<dbReference type="AlphaFoldDB" id="A0A2P5DHW6"/>
<dbReference type="PRINTS" id="PR00463">
    <property type="entry name" value="EP450I"/>
</dbReference>
<feature type="binding site" description="axial binding residue" evidence="20">
    <location>
        <position position="446"/>
    </location>
    <ligand>
        <name>heme</name>
        <dbReference type="ChEBI" id="CHEBI:30413"/>
    </ligand>
    <ligandPart>
        <name>Fe</name>
        <dbReference type="ChEBI" id="CHEBI:18248"/>
    </ligandPart>
</feature>
<protein>
    <recommendedName>
        <fullName evidence="14">Trans-cinnamate 4-monooxygenase</fullName>
        <ecNumber evidence="13">1.14.14.91</ecNumber>
    </recommendedName>
    <alternativeName>
        <fullName evidence="15">Cinnamic acid 4-hydroxylase</fullName>
    </alternativeName>
    <alternativeName>
        <fullName evidence="17">Cytochrome P450 73</fullName>
    </alternativeName>
    <alternativeName>
        <fullName evidence="16">Cytochrome P450C4H</fullName>
    </alternativeName>
</protein>
<dbReference type="GO" id="GO:0020037">
    <property type="term" value="F:heme binding"/>
    <property type="evidence" value="ECO:0007669"/>
    <property type="project" value="InterPro"/>
</dbReference>
<evidence type="ECO:0000256" key="4">
    <source>
        <dbReference type="ARBA" id="ARBA00022617"/>
    </source>
</evidence>
<dbReference type="PANTHER" id="PTHR47948">
    <property type="entry name" value="TRANS-CINNAMATE 4-MONOOXYGENASE"/>
    <property type="match status" value="1"/>
</dbReference>
<evidence type="ECO:0000313" key="22">
    <source>
        <dbReference type="EMBL" id="PON72843.1"/>
    </source>
</evidence>
<keyword evidence="9 20" id="KW-0408">Iron</keyword>
<dbReference type="OrthoDB" id="1486960at2759"/>
<reference evidence="23" key="1">
    <citation type="submission" date="2016-06" db="EMBL/GenBank/DDBJ databases">
        <title>Parallel loss of symbiosis genes in relatives of nitrogen-fixing non-legume Parasponia.</title>
        <authorList>
            <person name="Van Velzen R."/>
            <person name="Holmer R."/>
            <person name="Bu F."/>
            <person name="Rutten L."/>
            <person name="Van Zeijl A."/>
            <person name="Liu W."/>
            <person name="Santuari L."/>
            <person name="Cao Q."/>
            <person name="Sharma T."/>
            <person name="Shen D."/>
            <person name="Roswanjaya Y."/>
            <person name="Wardhani T."/>
            <person name="Kalhor M.S."/>
            <person name="Jansen J."/>
            <person name="Van den Hoogen J."/>
            <person name="Gungor B."/>
            <person name="Hartog M."/>
            <person name="Hontelez J."/>
            <person name="Verver J."/>
            <person name="Yang W.-C."/>
            <person name="Schijlen E."/>
            <person name="Repin R."/>
            <person name="Schilthuizen M."/>
            <person name="Schranz E."/>
            <person name="Heidstra R."/>
            <person name="Miyata K."/>
            <person name="Fedorova E."/>
            <person name="Kohlen W."/>
            <person name="Bisseling T."/>
            <person name="Smit S."/>
            <person name="Geurts R."/>
        </authorList>
    </citation>
    <scope>NUCLEOTIDE SEQUENCE [LARGE SCALE GENOMIC DNA]</scope>
    <source>
        <strain evidence="23">cv. WU1-14</strain>
    </source>
</reference>
<comment type="subcellular location">
    <subcellularLocation>
        <location evidence="2">Membrane</location>
        <topology evidence="2">Single-pass membrane protein</topology>
    </subcellularLocation>
</comment>
<evidence type="ECO:0000313" key="23">
    <source>
        <dbReference type="Proteomes" id="UP000237105"/>
    </source>
</evidence>